<dbReference type="Pfam" id="PF23228">
    <property type="entry name" value="zf_PCFS4"/>
    <property type="match status" value="1"/>
</dbReference>
<dbReference type="InterPro" id="IPR057242">
    <property type="entry name" value="PCFS4-like"/>
</dbReference>
<dbReference type="InterPro" id="IPR047415">
    <property type="entry name" value="Pcf11_CID"/>
</dbReference>
<evidence type="ECO:0000256" key="1">
    <source>
        <dbReference type="ARBA" id="ARBA00022664"/>
    </source>
</evidence>
<dbReference type="InterPro" id="IPR045154">
    <property type="entry name" value="PCF11-like"/>
</dbReference>
<dbReference type="InterPro" id="IPR006569">
    <property type="entry name" value="CID_dom"/>
</dbReference>
<dbReference type="SUPFAM" id="SSF48464">
    <property type="entry name" value="ENTH/VHS domain"/>
    <property type="match status" value="1"/>
</dbReference>
<name>A0A1U8BHA9_NELNU</name>
<dbReference type="GO" id="GO:0005849">
    <property type="term" value="C:mRNA cleavage factor complex"/>
    <property type="evidence" value="ECO:0000318"/>
    <property type="project" value="GO_Central"/>
</dbReference>
<feature type="region of interest" description="Disordered" evidence="2">
    <location>
        <begin position="1"/>
        <end position="48"/>
    </location>
</feature>
<dbReference type="KEGG" id="nnu:104610875"/>
<feature type="domain" description="CID" evidence="3">
    <location>
        <begin position="76"/>
        <end position="204"/>
    </location>
</feature>
<dbReference type="PROSITE" id="PS51391">
    <property type="entry name" value="CID"/>
    <property type="match status" value="1"/>
</dbReference>
<gene>
    <name evidence="5" type="primary">LOC104610875</name>
</gene>
<evidence type="ECO:0000256" key="2">
    <source>
        <dbReference type="SAM" id="MobiDB-lite"/>
    </source>
</evidence>
<feature type="compositionally biased region" description="Low complexity" evidence="2">
    <location>
        <begin position="23"/>
        <end position="34"/>
    </location>
</feature>
<dbReference type="Proteomes" id="UP000189703">
    <property type="component" value="Unplaced"/>
</dbReference>
<dbReference type="InterPro" id="IPR008942">
    <property type="entry name" value="ENTH_VHS"/>
</dbReference>
<dbReference type="GO" id="GO:0000993">
    <property type="term" value="F:RNA polymerase II complex binding"/>
    <property type="evidence" value="ECO:0000318"/>
    <property type="project" value="GO_Central"/>
</dbReference>
<dbReference type="RefSeq" id="XP_010275998.1">
    <property type="nucleotide sequence ID" value="XM_010277696.2"/>
</dbReference>
<dbReference type="Gene3D" id="1.25.40.90">
    <property type="match status" value="1"/>
</dbReference>
<dbReference type="PANTHER" id="PTHR15921">
    <property type="entry name" value="PRE-MRNA CLEAVAGE COMPLEX II"/>
    <property type="match status" value="1"/>
</dbReference>
<dbReference type="FunCoup" id="A0A1U8BHA9">
    <property type="interactions" value="2445"/>
</dbReference>
<dbReference type="AlphaFoldDB" id="A0A1U8BHA9"/>
<feature type="region of interest" description="Disordered" evidence="2">
    <location>
        <begin position="1041"/>
        <end position="1071"/>
    </location>
</feature>
<feature type="region of interest" description="Disordered" evidence="2">
    <location>
        <begin position="317"/>
        <end position="372"/>
    </location>
</feature>
<sequence>MEEERFVSARESPRNLGFLSERGSSTSGGSINSSKAVPNDLAQKPPPPILEKFRALLKEREEEMRVSDDDDVPPPSTEEIVRLYEVVLSELTFNSKPIITELTIIAGEQREHGEGIADAICARIIEVPVEQKLPSLYLLDSIVKNIGREYARYFASRLPEVFCEAYRQVQPNLYPAMRHLFGTWSTVFPTKVLRKIEVELQFSPASNQQSTSLTAPRSSEESPPPRPSHGIHVNPKYLERRQIEHSSFANDIQQGRGSSSSLQIYGRKPASGYVEFDLDHDEGISPHFGVQGLDSQGAAIRASSVGAAERLLPTKARLARSSSPARIGARSLPPTNDGFAINNSPRRVVEGASPSHSGSEYGPGKATDGDGEKSEWWFKCQQMETSGTYNPSNGCDQQRPRALIDAYGNYRGKNTLNGKPLKVERLDINGINSKEVSKRWQNTEEEEYVWEDMSPTLTDRSRGNDLMPFNPPLGSLSRRTGLERPSTAILESDFRRGNWPNQVQLSTMDDAAFISGDGVSILGSGHVTMGNNSLRCPQTQNESSHVQSSHHSQEPQNFPHQFPQSSQEHLDLKARGRAVQMSFPAAGVVPSAIKKMPSQVDNFLDTDAQFQRFSGVVSRMGSSNRDTMNVEALSTMMPPASALQKHRGQRPSLAPLVWPPVNVPKSHPPPPLSVLPQQNQIKSQSNIMDISRIPNKSLTLPGQHLGVIERNTLTPTKLLQFPNQQAGLISLNQRSQGQASHLPAQPLMSQNAQENFVPSAVAQMSTHKMEQPLNHGHIPQGHLSVTSSILPNPIPGLASSSVTIHGLSNTPFHLPGRALPPLPPGPPPVSSQIEPISQNVGPIATHASSGSAFSGLISSLMAQGLISLTTPASVQDSIGVEFNLDLLKVRHESAIKALYADLPRQCTTCGLRFKCQEEHSSHMDWHVTKNRISKSRKQKPSRKWFVSTNVWLSGAEALGVDAVPGFLPTEAVAEKDDQEMAVPADENQNVCALCGEPFDDFYSDETEEWMYKGAVYLNAPDGPPADMDRSQLGPIVHAKCRSESTVVPPEDFQLDEGGTTEEGNQRKRMRS</sequence>
<dbReference type="SMART" id="SM00582">
    <property type="entry name" value="RPR"/>
    <property type="match status" value="1"/>
</dbReference>
<dbReference type="CDD" id="cd16982">
    <property type="entry name" value="CID_Pcf11"/>
    <property type="match status" value="1"/>
</dbReference>
<dbReference type="FunFam" id="1.25.40.90:FF:000023">
    <property type="entry name" value="polyadenylation and cleavage factor homolog 4"/>
    <property type="match status" value="1"/>
</dbReference>
<feature type="region of interest" description="Disordered" evidence="2">
    <location>
        <begin position="207"/>
        <end position="232"/>
    </location>
</feature>
<dbReference type="eggNOG" id="KOG2071">
    <property type="taxonomic scope" value="Eukaryota"/>
</dbReference>
<dbReference type="OrthoDB" id="2129491at2759"/>
<dbReference type="GO" id="GO:0003729">
    <property type="term" value="F:mRNA binding"/>
    <property type="evidence" value="ECO:0000318"/>
    <property type="project" value="GO_Central"/>
</dbReference>
<dbReference type="GO" id="GO:0006369">
    <property type="term" value="P:termination of RNA polymerase II transcription"/>
    <property type="evidence" value="ECO:0000318"/>
    <property type="project" value="GO_Central"/>
</dbReference>
<keyword evidence="1" id="KW-0507">mRNA processing</keyword>
<evidence type="ECO:0000259" key="3">
    <source>
        <dbReference type="PROSITE" id="PS51391"/>
    </source>
</evidence>
<organism evidence="4 5">
    <name type="scientific">Nelumbo nucifera</name>
    <name type="common">Sacred lotus</name>
    <dbReference type="NCBI Taxonomy" id="4432"/>
    <lineage>
        <taxon>Eukaryota</taxon>
        <taxon>Viridiplantae</taxon>
        <taxon>Streptophyta</taxon>
        <taxon>Embryophyta</taxon>
        <taxon>Tracheophyta</taxon>
        <taxon>Spermatophyta</taxon>
        <taxon>Magnoliopsida</taxon>
        <taxon>Proteales</taxon>
        <taxon>Nelumbonaceae</taxon>
        <taxon>Nelumbo</taxon>
    </lineage>
</organism>
<proteinExistence type="predicted"/>
<reference evidence="5" key="1">
    <citation type="submission" date="2025-08" db="UniProtKB">
        <authorList>
            <consortium name="RefSeq"/>
        </authorList>
    </citation>
    <scope>IDENTIFICATION</scope>
</reference>
<feature type="compositionally biased region" description="Polar residues" evidence="2">
    <location>
        <begin position="532"/>
        <end position="542"/>
    </location>
</feature>
<dbReference type="InterPro" id="IPR013087">
    <property type="entry name" value="Znf_C2H2_type"/>
</dbReference>
<accession>A0A1U8BHA9</accession>
<evidence type="ECO:0000313" key="4">
    <source>
        <dbReference type="Proteomes" id="UP000189703"/>
    </source>
</evidence>
<dbReference type="GO" id="GO:0031124">
    <property type="term" value="P:mRNA 3'-end processing"/>
    <property type="evidence" value="ECO:0007669"/>
    <property type="project" value="InterPro"/>
</dbReference>
<feature type="region of interest" description="Disordered" evidence="2">
    <location>
        <begin position="459"/>
        <end position="479"/>
    </location>
</feature>
<dbReference type="GO" id="GO:0005737">
    <property type="term" value="C:cytoplasm"/>
    <property type="evidence" value="ECO:0000318"/>
    <property type="project" value="GO_Central"/>
</dbReference>
<feature type="compositionally biased region" description="Polar residues" evidence="2">
    <location>
        <begin position="554"/>
        <end position="567"/>
    </location>
</feature>
<protein>
    <submittedName>
        <fullName evidence="5">Polyadenylation and cleavage factor homolog 4 isoform X1</fullName>
    </submittedName>
</protein>
<dbReference type="OMA" id="WPATNSK"/>
<dbReference type="GeneID" id="104610875"/>
<dbReference type="STRING" id="4432.A0A1U8BHA9"/>
<feature type="compositionally biased region" description="Basic and acidic residues" evidence="2">
    <location>
        <begin position="1"/>
        <end position="13"/>
    </location>
</feature>
<keyword evidence="4" id="KW-1185">Reference proteome</keyword>
<feature type="region of interest" description="Disordered" evidence="2">
    <location>
        <begin position="532"/>
        <end position="569"/>
    </location>
</feature>
<dbReference type="PANTHER" id="PTHR15921:SF12">
    <property type="entry name" value="POLYADENYLATION AND CLEAVAGE FACTOR HOMOLOG 4"/>
    <property type="match status" value="1"/>
</dbReference>
<evidence type="ECO:0000313" key="5">
    <source>
        <dbReference type="RefSeq" id="XP_010275998.1"/>
    </source>
</evidence>
<dbReference type="PROSITE" id="PS00028">
    <property type="entry name" value="ZINC_FINGER_C2H2_1"/>
    <property type="match status" value="1"/>
</dbReference>
<dbReference type="InParanoid" id="A0A1U8BHA9"/>
<dbReference type="Pfam" id="PF04818">
    <property type="entry name" value="CID"/>
    <property type="match status" value="1"/>
</dbReference>